<reference evidence="8 9" key="1">
    <citation type="submission" date="2019-11" db="EMBL/GenBank/DDBJ databases">
        <title>Type strains purchased from KCTC, JCM and DSMZ.</title>
        <authorList>
            <person name="Lu H."/>
        </authorList>
    </citation>
    <scope>NUCLEOTIDE SEQUENCE [LARGE SCALE GENOMIC DNA]</scope>
    <source>
        <strain evidence="8 9">JCM 31587</strain>
    </source>
</reference>
<sequence length="103" mass="10920">MKFAHQFATAVFIASTLSLAGCASTPTKESAGEYIDDAALTTKVKASIFNEPSLKSTEINVETFKGTVQLSGFVAQPADITRAGEIARGVKGVKEVKNDIRVK</sequence>
<dbReference type="Pfam" id="PF04972">
    <property type="entry name" value="BON"/>
    <property type="match status" value="1"/>
</dbReference>
<feature type="signal peptide" evidence="6">
    <location>
        <begin position="1"/>
        <end position="20"/>
    </location>
</feature>
<dbReference type="SMART" id="SM00749">
    <property type="entry name" value="BON"/>
    <property type="match status" value="1"/>
</dbReference>
<protein>
    <recommendedName>
        <fullName evidence="5">Osmotically-inducible protein Y</fullName>
    </recommendedName>
</protein>
<dbReference type="InterPro" id="IPR014004">
    <property type="entry name" value="Transpt-assoc_nodulatn_dom_bac"/>
</dbReference>
<comment type="subcellular location">
    <subcellularLocation>
        <location evidence="1">Periplasm</location>
    </subcellularLocation>
</comment>
<gene>
    <name evidence="8" type="ORF">GM658_01450</name>
</gene>
<feature type="chain" id="PRO_5026959592" description="Osmotically-inducible protein Y" evidence="6">
    <location>
        <begin position="21"/>
        <end position="103"/>
    </location>
</feature>
<keyword evidence="2 6" id="KW-0732">Signal</keyword>
<evidence type="ECO:0000256" key="6">
    <source>
        <dbReference type="SAM" id="SignalP"/>
    </source>
</evidence>
<evidence type="ECO:0000256" key="2">
    <source>
        <dbReference type="ARBA" id="ARBA00022729"/>
    </source>
</evidence>
<dbReference type="PANTHER" id="PTHR34606:SF16">
    <property type="entry name" value="BON DOMAIN-CONTAINING PROTEIN"/>
    <property type="match status" value="1"/>
</dbReference>
<evidence type="ECO:0000256" key="3">
    <source>
        <dbReference type="ARBA" id="ARBA00022737"/>
    </source>
</evidence>
<evidence type="ECO:0000313" key="8">
    <source>
        <dbReference type="EMBL" id="MTW09255.1"/>
    </source>
</evidence>
<accession>A0A6L6QAM6</accession>
<dbReference type="Proteomes" id="UP000472320">
    <property type="component" value="Unassembled WGS sequence"/>
</dbReference>
<dbReference type="RefSeq" id="WP_155452231.1">
    <property type="nucleotide sequence ID" value="NZ_WNKX01000001.1"/>
</dbReference>
<evidence type="ECO:0000256" key="4">
    <source>
        <dbReference type="ARBA" id="ARBA00022764"/>
    </source>
</evidence>
<dbReference type="Gene3D" id="3.30.1340.30">
    <property type="match status" value="1"/>
</dbReference>
<name>A0A6L6QAM6_9BURK</name>
<proteinExistence type="predicted"/>
<keyword evidence="4" id="KW-0574">Periplasm</keyword>
<evidence type="ECO:0000256" key="5">
    <source>
        <dbReference type="ARBA" id="ARBA00070588"/>
    </source>
</evidence>
<dbReference type="InterPro" id="IPR007055">
    <property type="entry name" value="BON_dom"/>
</dbReference>
<evidence type="ECO:0000259" key="7">
    <source>
        <dbReference type="PROSITE" id="PS50914"/>
    </source>
</evidence>
<dbReference type="AlphaFoldDB" id="A0A6L6QAM6"/>
<organism evidence="8 9">
    <name type="scientific">Massilia eburnea</name>
    <dbReference type="NCBI Taxonomy" id="1776165"/>
    <lineage>
        <taxon>Bacteria</taxon>
        <taxon>Pseudomonadati</taxon>
        <taxon>Pseudomonadota</taxon>
        <taxon>Betaproteobacteria</taxon>
        <taxon>Burkholderiales</taxon>
        <taxon>Oxalobacteraceae</taxon>
        <taxon>Telluria group</taxon>
        <taxon>Massilia</taxon>
    </lineage>
</organism>
<evidence type="ECO:0000313" key="9">
    <source>
        <dbReference type="Proteomes" id="UP000472320"/>
    </source>
</evidence>
<dbReference type="GO" id="GO:0042597">
    <property type="term" value="C:periplasmic space"/>
    <property type="evidence" value="ECO:0007669"/>
    <property type="project" value="UniProtKB-SubCell"/>
</dbReference>
<dbReference type="PROSITE" id="PS51257">
    <property type="entry name" value="PROKAR_LIPOPROTEIN"/>
    <property type="match status" value="1"/>
</dbReference>
<dbReference type="PROSITE" id="PS50914">
    <property type="entry name" value="BON"/>
    <property type="match status" value="1"/>
</dbReference>
<keyword evidence="9" id="KW-1185">Reference proteome</keyword>
<dbReference type="InterPro" id="IPR051686">
    <property type="entry name" value="Lipoprotein_DolP"/>
</dbReference>
<feature type="domain" description="BON" evidence="7">
    <location>
        <begin position="36"/>
        <end position="103"/>
    </location>
</feature>
<dbReference type="PANTHER" id="PTHR34606">
    <property type="entry name" value="BON DOMAIN-CONTAINING PROTEIN"/>
    <property type="match status" value="1"/>
</dbReference>
<keyword evidence="3" id="KW-0677">Repeat</keyword>
<dbReference type="OrthoDB" id="7360581at2"/>
<comment type="caution">
    <text evidence="8">The sequence shown here is derived from an EMBL/GenBank/DDBJ whole genome shotgun (WGS) entry which is preliminary data.</text>
</comment>
<dbReference type="EMBL" id="WNKX01000001">
    <property type="protein sequence ID" value="MTW09255.1"/>
    <property type="molecule type" value="Genomic_DNA"/>
</dbReference>
<dbReference type="FunFam" id="3.30.1340.30:FF:000001">
    <property type="entry name" value="Molecular chaperone OsmY"/>
    <property type="match status" value="1"/>
</dbReference>
<evidence type="ECO:0000256" key="1">
    <source>
        <dbReference type="ARBA" id="ARBA00004418"/>
    </source>
</evidence>